<evidence type="ECO:0000259" key="1">
    <source>
        <dbReference type="Pfam" id="PF06534"/>
    </source>
</evidence>
<gene>
    <name evidence="2" type="ORF">OFUS_LOCUS90</name>
</gene>
<dbReference type="Pfam" id="PF06534">
    <property type="entry name" value="RGM_C"/>
    <property type="match status" value="1"/>
</dbReference>
<feature type="domain" description="Repulsive guidance molecule C-terminal" evidence="1">
    <location>
        <begin position="334"/>
        <end position="527"/>
    </location>
</feature>
<comment type="caution">
    <text evidence="2">The sequence shown here is derived from an EMBL/GenBank/DDBJ whole genome shotgun (WGS) entry which is preliminary data.</text>
</comment>
<feature type="non-terminal residue" evidence="2">
    <location>
        <position position="1"/>
    </location>
</feature>
<evidence type="ECO:0000313" key="2">
    <source>
        <dbReference type="EMBL" id="CAH1772310.1"/>
    </source>
</evidence>
<dbReference type="InterPro" id="IPR009496">
    <property type="entry name" value="RGM_C"/>
</dbReference>
<keyword evidence="3" id="KW-1185">Reference proteome</keyword>
<proteinExistence type="predicted"/>
<protein>
    <recommendedName>
        <fullName evidence="1">Repulsive guidance molecule C-terminal domain-containing protein</fullName>
    </recommendedName>
</protein>
<reference evidence="2" key="1">
    <citation type="submission" date="2022-03" db="EMBL/GenBank/DDBJ databases">
        <authorList>
            <person name="Martin C."/>
        </authorList>
    </citation>
    <scope>NUCLEOTIDE SEQUENCE</scope>
</reference>
<dbReference type="AlphaFoldDB" id="A0A8J1UUS7"/>
<dbReference type="EMBL" id="CAIIXF020000001">
    <property type="protein sequence ID" value="CAH1772310.1"/>
    <property type="molecule type" value="Genomic_DNA"/>
</dbReference>
<sequence>SISACNSCTRMRVLILLSVILGTQAQFFGPGIDPNSNAFPGNGTDDEKCVQYGALSFADYWCKDSLNRWNSAIMSNSLQEQTQTDYSSIVTDSMSESEAKEALIEAVVDYLDTMICGRMGYLDSTDGSVAPYASYAACVTDVMTEANNCDEENASTKLMLANLIGKAEFACNSDGSTKTDVIRDVMAQMYPFFYQSNTYNLTTLVEQKGVEMPACFEDMDTLMNQFMDCYPDIFLFGGADFWNDAPSETASEIIPKINREVKNMALCMGNIVLPDSESGTTLTTEELTECKSFGVSLKKYVALTFPVQYGFVSLDDLENTAYTPRSVERRTLMCFGDPHCKFYDSDGSQGSDWVTCSAPGNNVWLKNALFTLNMTTTEVSGSTGNPRPTIITAFHISFRSSLGAYMGSYSASAGTLPTAFDGSGSDLLTAQGEDGTDEVINVVDSQSKRDPSVNYVKVKGVKHGFLATFIKRSDSYPVVLLRISKSLLDVSSGMFVTGCPEDQIIGNSAKRRRRRKRQASCVDACSGQGDRQSQCELDCDNLGVEYAQAASSSVVVVEEEAAEEDSTLADNSNARTTATASMILMALALLVHLH</sequence>
<accession>A0A8J1UUS7</accession>
<organism evidence="2 3">
    <name type="scientific">Owenia fusiformis</name>
    <name type="common">Polychaete worm</name>
    <dbReference type="NCBI Taxonomy" id="6347"/>
    <lineage>
        <taxon>Eukaryota</taxon>
        <taxon>Metazoa</taxon>
        <taxon>Spiralia</taxon>
        <taxon>Lophotrochozoa</taxon>
        <taxon>Annelida</taxon>
        <taxon>Polychaeta</taxon>
        <taxon>Sedentaria</taxon>
        <taxon>Canalipalpata</taxon>
        <taxon>Sabellida</taxon>
        <taxon>Oweniida</taxon>
        <taxon>Oweniidae</taxon>
        <taxon>Owenia</taxon>
    </lineage>
</organism>
<dbReference type="OrthoDB" id="6327874at2759"/>
<name>A0A8J1UUS7_OWEFU</name>
<dbReference type="Proteomes" id="UP000749559">
    <property type="component" value="Unassembled WGS sequence"/>
</dbReference>
<evidence type="ECO:0000313" key="3">
    <source>
        <dbReference type="Proteomes" id="UP000749559"/>
    </source>
</evidence>